<dbReference type="InterPro" id="IPR036047">
    <property type="entry name" value="F-box-like_dom_sf"/>
</dbReference>
<organism evidence="2 3">
    <name type="scientific">Rhodocollybia butyracea</name>
    <dbReference type="NCBI Taxonomy" id="206335"/>
    <lineage>
        <taxon>Eukaryota</taxon>
        <taxon>Fungi</taxon>
        <taxon>Dikarya</taxon>
        <taxon>Basidiomycota</taxon>
        <taxon>Agaricomycotina</taxon>
        <taxon>Agaricomycetes</taxon>
        <taxon>Agaricomycetidae</taxon>
        <taxon>Agaricales</taxon>
        <taxon>Marasmiineae</taxon>
        <taxon>Omphalotaceae</taxon>
        <taxon>Rhodocollybia</taxon>
    </lineage>
</organism>
<sequence>MLALADKDIEDYDLEIARLHGQIMIMKGEKQQHQTGRAKLCSLLSPMRKLPNEILFRILQLVCDSVENRLYDFNDEEGMHAIPYLPAMAVSSVCTRWRELALSSPSLWANLAVVLLSLYGEPDELSSMVALYLERSGEWPLKLSLSLERGDELPSLDLLLQHAHRWETFTYQAQDRLPFSNKLSQLHFPSLLELDISRFPRQEGSALDFFEHAPRLCTLASTKVPPPNAPFNQLKSLQFSMRMGLSSPTELANILNNCPSLKYLSIELKRVNQEVRDPTAQGTWHNITSLAIVEWSVEYGSLPGSCSELVFSSFCFPSLNELVVEGSAERTYTTDTLISFMTTSSCIITTFTLCNLPVSDVDLIAALRVMPSILHLEINDCHYPPQQSPISPHLMSSLRHQSTSVALVPQLHSLRLISKHKEPFDDATFISMVESRWFKPGSDLSAAMFSMGKACIRSIVLTFSWREVDAEVYQSLRNLDAEGLRVVVAGTNGVQV</sequence>
<dbReference type="SUPFAM" id="SSF81383">
    <property type="entry name" value="F-box domain"/>
    <property type="match status" value="1"/>
</dbReference>
<evidence type="ECO:0000313" key="2">
    <source>
        <dbReference type="EMBL" id="KAF9059693.1"/>
    </source>
</evidence>
<evidence type="ECO:0000259" key="1">
    <source>
        <dbReference type="Pfam" id="PF12937"/>
    </source>
</evidence>
<comment type="caution">
    <text evidence="2">The sequence shown here is derived from an EMBL/GenBank/DDBJ whole genome shotgun (WGS) entry which is preliminary data.</text>
</comment>
<dbReference type="Gene3D" id="1.20.1280.50">
    <property type="match status" value="1"/>
</dbReference>
<keyword evidence="3" id="KW-1185">Reference proteome</keyword>
<protein>
    <recommendedName>
        <fullName evidence="1">F-box domain-containing protein</fullName>
    </recommendedName>
</protein>
<dbReference type="SUPFAM" id="SSF52047">
    <property type="entry name" value="RNI-like"/>
    <property type="match status" value="1"/>
</dbReference>
<name>A0A9P5P9C7_9AGAR</name>
<dbReference type="AlphaFoldDB" id="A0A9P5P9C7"/>
<dbReference type="EMBL" id="JADNRY010000284">
    <property type="protein sequence ID" value="KAF9059693.1"/>
    <property type="molecule type" value="Genomic_DNA"/>
</dbReference>
<gene>
    <name evidence="2" type="ORF">BDP27DRAFT_454444</name>
</gene>
<reference evidence="2" key="1">
    <citation type="submission" date="2020-11" db="EMBL/GenBank/DDBJ databases">
        <authorList>
            <consortium name="DOE Joint Genome Institute"/>
            <person name="Ahrendt S."/>
            <person name="Riley R."/>
            <person name="Andreopoulos W."/>
            <person name="Labutti K."/>
            <person name="Pangilinan J."/>
            <person name="Ruiz-Duenas F.J."/>
            <person name="Barrasa J.M."/>
            <person name="Sanchez-Garcia M."/>
            <person name="Camarero S."/>
            <person name="Miyauchi S."/>
            <person name="Serrano A."/>
            <person name="Linde D."/>
            <person name="Babiker R."/>
            <person name="Drula E."/>
            <person name="Ayuso-Fernandez I."/>
            <person name="Pacheco R."/>
            <person name="Padilla G."/>
            <person name="Ferreira P."/>
            <person name="Barriuso J."/>
            <person name="Kellner H."/>
            <person name="Castanera R."/>
            <person name="Alfaro M."/>
            <person name="Ramirez L."/>
            <person name="Pisabarro A.G."/>
            <person name="Kuo A."/>
            <person name="Tritt A."/>
            <person name="Lipzen A."/>
            <person name="He G."/>
            <person name="Yan M."/>
            <person name="Ng V."/>
            <person name="Cullen D."/>
            <person name="Martin F."/>
            <person name="Rosso M.-N."/>
            <person name="Henrissat B."/>
            <person name="Hibbett D."/>
            <person name="Martinez A.T."/>
            <person name="Grigoriev I.V."/>
        </authorList>
    </citation>
    <scope>NUCLEOTIDE SEQUENCE</scope>
    <source>
        <strain evidence="2">AH 40177</strain>
    </source>
</reference>
<evidence type="ECO:0000313" key="3">
    <source>
        <dbReference type="Proteomes" id="UP000772434"/>
    </source>
</evidence>
<dbReference type="Gene3D" id="3.80.10.10">
    <property type="entry name" value="Ribonuclease Inhibitor"/>
    <property type="match status" value="1"/>
</dbReference>
<dbReference type="InterPro" id="IPR032675">
    <property type="entry name" value="LRR_dom_sf"/>
</dbReference>
<accession>A0A9P5P9C7</accession>
<dbReference type="Pfam" id="PF12937">
    <property type="entry name" value="F-box-like"/>
    <property type="match status" value="1"/>
</dbReference>
<feature type="domain" description="F-box" evidence="1">
    <location>
        <begin position="48"/>
        <end position="111"/>
    </location>
</feature>
<dbReference type="OrthoDB" id="3270987at2759"/>
<proteinExistence type="predicted"/>
<dbReference type="Proteomes" id="UP000772434">
    <property type="component" value="Unassembled WGS sequence"/>
</dbReference>
<dbReference type="InterPro" id="IPR001810">
    <property type="entry name" value="F-box_dom"/>
</dbReference>